<keyword evidence="12" id="KW-0460">Magnesium</keyword>
<dbReference type="Pfam" id="PF00162">
    <property type="entry name" value="PGK"/>
    <property type="match status" value="1"/>
</dbReference>
<dbReference type="SUPFAM" id="SSF53748">
    <property type="entry name" value="Phosphoglycerate kinase"/>
    <property type="match status" value="1"/>
</dbReference>
<evidence type="ECO:0000256" key="4">
    <source>
        <dbReference type="ARBA" id="ARBA00004838"/>
    </source>
</evidence>
<evidence type="ECO:0000256" key="8">
    <source>
        <dbReference type="ARBA" id="ARBA00022723"/>
    </source>
</evidence>
<keyword evidence="9" id="KW-0547">Nucleotide-binding</keyword>
<evidence type="ECO:0000256" key="15">
    <source>
        <dbReference type="PIRSR" id="PIRSR000724-2"/>
    </source>
</evidence>
<dbReference type="GO" id="GO:0006094">
    <property type="term" value="P:gluconeogenesis"/>
    <property type="evidence" value="ECO:0007669"/>
    <property type="project" value="TreeGrafter"/>
</dbReference>
<feature type="binding site" evidence="14">
    <location>
        <begin position="24"/>
        <end position="26"/>
    </location>
    <ligand>
        <name>substrate</name>
    </ligand>
</feature>
<evidence type="ECO:0000256" key="14">
    <source>
        <dbReference type="PIRSR" id="PIRSR000724-1"/>
    </source>
</evidence>
<dbReference type="InterPro" id="IPR015911">
    <property type="entry name" value="Phosphoglycerate_kinase_CS"/>
</dbReference>
<keyword evidence="7 16" id="KW-0808">Transferase</keyword>
<dbReference type="EC" id="2.7.2.3" evidence="6 16"/>
<feature type="binding site" evidence="15">
    <location>
        <position position="313"/>
    </location>
    <ligand>
        <name>ATP</name>
        <dbReference type="ChEBI" id="CHEBI:30616"/>
    </ligand>
</feature>
<evidence type="ECO:0000256" key="9">
    <source>
        <dbReference type="ARBA" id="ARBA00022741"/>
    </source>
</evidence>
<dbReference type="RefSeq" id="XP_020341145.1">
    <property type="nucleotide sequence ID" value="XM_020485556.2"/>
</dbReference>
<comment type="pathway">
    <text evidence="4 16">Carbohydrate degradation; glycolysis; pyruvate from D-glyceraldehyde 3-phosphate: step 2/5.</text>
</comment>
<feature type="binding site" evidence="15">
    <location>
        <position position="220"/>
    </location>
    <ligand>
        <name>ATP</name>
        <dbReference type="ChEBI" id="CHEBI:30616"/>
    </ligand>
</feature>
<dbReference type="FunFam" id="3.40.50.1260:FF:000031">
    <property type="entry name" value="Phosphoglycerate kinase 1"/>
    <property type="match status" value="1"/>
</dbReference>
<dbReference type="UniPathway" id="UPA00109">
    <property type="reaction ID" value="UER00185"/>
</dbReference>
<comment type="catalytic activity">
    <reaction evidence="1 16">
        <text>(2R)-3-phosphoglycerate + ATP = (2R)-3-phospho-glyceroyl phosphate + ADP</text>
        <dbReference type="Rhea" id="RHEA:14801"/>
        <dbReference type="ChEBI" id="CHEBI:30616"/>
        <dbReference type="ChEBI" id="CHEBI:57604"/>
        <dbReference type="ChEBI" id="CHEBI:58272"/>
        <dbReference type="ChEBI" id="CHEBI:456216"/>
        <dbReference type="EC" id="2.7.2.3"/>
    </reaction>
</comment>
<keyword evidence="19" id="KW-1185">Reference proteome</keyword>
<dbReference type="Proteomes" id="UP000694557">
    <property type="component" value="Unassembled WGS sequence"/>
</dbReference>
<dbReference type="CDD" id="cd00318">
    <property type="entry name" value="Phosphoglycerate_kinase"/>
    <property type="match status" value="1"/>
</dbReference>
<evidence type="ECO:0000256" key="1">
    <source>
        <dbReference type="ARBA" id="ARBA00000642"/>
    </source>
</evidence>
<evidence type="ECO:0000313" key="19">
    <source>
        <dbReference type="Proteomes" id="UP000694557"/>
    </source>
</evidence>
<dbReference type="HAMAP" id="MF_00145">
    <property type="entry name" value="Phosphoglyc_kinase"/>
    <property type="match status" value="1"/>
</dbReference>
<evidence type="ECO:0000256" key="3">
    <source>
        <dbReference type="ARBA" id="ARBA00004496"/>
    </source>
</evidence>
<keyword evidence="11 15" id="KW-0067">ATP-binding</keyword>
<dbReference type="PIRSF" id="PIRSF000724">
    <property type="entry name" value="Pgk"/>
    <property type="match status" value="1"/>
</dbReference>
<dbReference type="PANTHER" id="PTHR11406:SF0">
    <property type="entry name" value="PHOSPHOGLYCERATE KINASE"/>
    <property type="match status" value="1"/>
</dbReference>
<dbReference type="PROSITE" id="PS00111">
    <property type="entry name" value="PGLYCERATE_KINASE"/>
    <property type="match status" value="1"/>
</dbReference>
<dbReference type="GO" id="GO:0004618">
    <property type="term" value="F:phosphoglycerate kinase activity"/>
    <property type="evidence" value="ECO:0007669"/>
    <property type="project" value="UniProtKB-EC"/>
</dbReference>
<dbReference type="GeneTree" id="ENSGT00390000008820"/>
<dbReference type="PANTHER" id="PTHR11406">
    <property type="entry name" value="PHOSPHOGLYCERATE KINASE"/>
    <property type="match status" value="1"/>
</dbReference>
<accession>A0A8C7MWT3</accession>
<feature type="binding site" evidence="15">
    <location>
        <position position="344"/>
    </location>
    <ligand>
        <name>ATP</name>
        <dbReference type="ChEBI" id="CHEBI:30616"/>
    </ligand>
</feature>
<evidence type="ECO:0000256" key="10">
    <source>
        <dbReference type="ARBA" id="ARBA00022777"/>
    </source>
</evidence>
<reference evidence="18" key="2">
    <citation type="submission" date="2025-09" db="UniProtKB">
        <authorList>
            <consortium name="Ensembl"/>
        </authorList>
    </citation>
    <scope>IDENTIFICATION</scope>
</reference>
<evidence type="ECO:0000256" key="13">
    <source>
        <dbReference type="ARBA" id="ARBA00023152"/>
    </source>
</evidence>
<dbReference type="GO" id="GO:0006096">
    <property type="term" value="P:glycolytic process"/>
    <property type="evidence" value="ECO:0007669"/>
    <property type="project" value="UniProtKB-UniPathway"/>
</dbReference>
<keyword evidence="10 16" id="KW-0418">Kinase</keyword>
<dbReference type="Gene3D" id="3.40.50.1260">
    <property type="entry name" value="Phosphoglycerate kinase, N-terminal domain"/>
    <property type="match status" value="3"/>
</dbReference>
<evidence type="ECO:0000256" key="6">
    <source>
        <dbReference type="ARBA" id="ARBA00013061"/>
    </source>
</evidence>
<dbReference type="GO" id="GO:0043531">
    <property type="term" value="F:ADP binding"/>
    <property type="evidence" value="ECO:0007669"/>
    <property type="project" value="TreeGrafter"/>
</dbReference>
<keyword evidence="13" id="KW-0324">Glycolysis</keyword>
<evidence type="ECO:0000256" key="12">
    <source>
        <dbReference type="ARBA" id="ARBA00022842"/>
    </source>
</evidence>
<dbReference type="AlphaFoldDB" id="A0A8C7MWT3"/>
<dbReference type="KEGG" id="oki:109892783"/>
<name>A0A8C7MWT3_ONCKI</name>
<feature type="binding site" evidence="14">
    <location>
        <begin position="63"/>
        <end position="66"/>
    </location>
    <ligand>
        <name>substrate</name>
    </ligand>
</feature>
<dbReference type="GO" id="GO:0005829">
    <property type="term" value="C:cytosol"/>
    <property type="evidence" value="ECO:0007669"/>
    <property type="project" value="TreeGrafter"/>
</dbReference>
<feature type="binding site" evidence="14">
    <location>
        <position position="171"/>
    </location>
    <ligand>
        <name>(2R)-3-phosphoglycerate</name>
        <dbReference type="ChEBI" id="CHEBI:58272"/>
    </ligand>
</feature>
<dbReference type="InterPro" id="IPR001576">
    <property type="entry name" value="Phosphoglycerate_kinase"/>
</dbReference>
<keyword evidence="8" id="KW-0479">Metal-binding</keyword>
<dbReference type="GO" id="GO:0046872">
    <property type="term" value="F:metal ion binding"/>
    <property type="evidence" value="ECO:0007669"/>
    <property type="project" value="UniProtKB-KW"/>
</dbReference>
<evidence type="ECO:0000256" key="5">
    <source>
        <dbReference type="ARBA" id="ARBA00008982"/>
    </source>
</evidence>
<comment type="similarity">
    <text evidence="5 16">Belongs to the phosphoglycerate kinase family.</text>
</comment>
<evidence type="ECO:0000256" key="2">
    <source>
        <dbReference type="ARBA" id="ARBA00001946"/>
    </source>
</evidence>
<dbReference type="InterPro" id="IPR036043">
    <property type="entry name" value="Phosphoglycerate_kinase_sf"/>
</dbReference>
<comment type="subunit">
    <text evidence="17">Monomer.</text>
</comment>
<comment type="cofactor">
    <cofactor evidence="2">
        <name>Mg(2+)</name>
        <dbReference type="ChEBI" id="CHEBI:18420"/>
    </cofactor>
</comment>
<proteinExistence type="inferred from homology"/>
<evidence type="ECO:0000256" key="7">
    <source>
        <dbReference type="ARBA" id="ARBA00022679"/>
    </source>
</evidence>
<dbReference type="GeneID" id="109892783"/>
<comment type="subcellular location">
    <subcellularLocation>
        <location evidence="3">Cytoplasm</location>
    </subcellularLocation>
</comment>
<dbReference type="Ensembl" id="ENSOKIT00005091032.1">
    <property type="protein sequence ID" value="ENSOKIP00005085192.1"/>
    <property type="gene ID" value="ENSOKIG00005036769.1"/>
</dbReference>
<protein>
    <recommendedName>
        <fullName evidence="6 16">Phosphoglycerate kinase</fullName>
        <ecNumber evidence="6 16">2.7.2.3</ecNumber>
    </recommendedName>
</protein>
<dbReference type="FunFam" id="3.40.50.1260:FF:000019">
    <property type="entry name" value="Phosphoglycerate kinase 1"/>
    <property type="match status" value="1"/>
</dbReference>
<feature type="binding site" evidence="14">
    <location>
        <position position="123"/>
    </location>
    <ligand>
        <name>(2R)-3-phosphoglycerate</name>
        <dbReference type="ChEBI" id="CHEBI:58272"/>
    </ligand>
</feature>
<dbReference type="InterPro" id="IPR015824">
    <property type="entry name" value="Phosphoglycerate_kinase_N"/>
</dbReference>
<evidence type="ECO:0000256" key="11">
    <source>
        <dbReference type="ARBA" id="ARBA00022840"/>
    </source>
</evidence>
<feature type="binding site" evidence="15">
    <location>
        <begin position="373"/>
        <end position="376"/>
    </location>
    <ligand>
        <name>ATP</name>
        <dbReference type="ChEBI" id="CHEBI:30616"/>
    </ligand>
</feature>
<sequence>MSLSNKLTLDKVDVKGKRVIMRVDFNVPMKDHNITNNQRIKAAVPTIKHCLDHGAKAVVLMSHLGRPDGNPMPDKFSLKPVAAELKSLLGKDVHFLKDCVGPDVEKACADPAAGSVILLENLRFHVAEEGKGKDASGNKTKATQEQIDSFRASLSKLGDVYVNDAFGTAHRAHSSMVGVNLSQKAAGFLMKKELDYFAMALEKPARPFLAILGGAKVKDKIQLINNMLDQVNEMIIGGGMAFTFLKVLNNMEIGTSLYDDEGAKIVKELMAKAEKNKVKINLPVDFITAEKFDEHAQTGTATVAAGIPAGWMGLDCGPESNKHFAEAVGRAKQIVWNGPVGVFEFENFAKGTKGLMDKVVEVTKSGCVTIIGGGDTATCCAKWGTEDKVSHVSTGGGASLELLEGKVLPGVNALSSA</sequence>
<dbReference type="GO" id="GO:0005524">
    <property type="term" value="F:ATP binding"/>
    <property type="evidence" value="ECO:0007669"/>
    <property type="project" value="UniProtKB-KW"/>
</dbReference>
<reference evidence="18" key="1">
    <citation type="submission" date="2025-08" db="UniProtKB">
        <authorList>
            <consortium name="Ensembl"/>
        </authorList>
    </citation>
    <scope>IDENTIFICATION</scope>
</reference>
<organism evidence="18 19">
    <name type="scientific">Oncorhynchus kisutch</name>
    <name type="common">Coho salmon</name>
    <name type="synonym">Salmo kisutch</name>
    <dbReference type="NCBI Taxonomy" id="8019"/>
    <lineage>
        <taxon>Eukaryota</taxon>
        <taxon>Metazoa</taxon>
        <taxon>Chordata</taxon>
        <taxon>Craniata</taxon>
        <taxon>Vertebrata</taxon>
        <taxon>Euteleostomi</taxon>
        <taxon>Actinopterygii</taxon>
        <taxon>Neopterygii</taxon>
        <taxon>Teleostei</taxon>
        <taxon>Protacanthopterygii</taxon>
        <taxon>Salmoniformes</taxon>
        <taxon>Salmonidae</taxon>
        <taxon>Salmoninae</taxon>
        <taxon>Oncorhynchus</taxon>
    </lineage>
</organism>
<gene>
    <name evidence="18" type="primary">LOC109892783</name>
</gene>
<dbReference type="PRINTS" id="PR00477">
    <property type="entry name" value="PHGLYCKINASE"/>
</dbReference>
<evidence type="ECO:0000313" key="18">
    <source>
        <dbReference type="Ensembl" id="ENSOKIP00005085192.1"/>
    </source>
</evidence>
<evidence type="ECO:0000256" key="17">
    <source>
        <dbReference type="RuleBase" id="RU000696"/>
    </source>
</evidence>
<evidence type="ECO:0000256" key="16">
    <source>
        <dbReference type="RuleBase" id="RU000532"/>
    </source>
</evidence>
<feature type="binding site" evidence="14">
    <location>
        <position position="39"/>
    </location>
    <ligand>
        <name>(2R)-3-phosphoglycerate</name>
        <dbReference type="ChEBI" id="CHEBI:58272"/>
    </ligand>
</feature>